<feature type="compositionally biased region" description="Polar residues" evidence="1">
    <location>
        <begin position="1"/>
        <end position="13"/>
    </location>
</feature>
<keyword evidence="4" id="KW-1185">Reference proteome</keyword>
<dbReference type="InterPro" id="IPR031304">
    <property type="entry name" value="SLT_2"/>
</dbReference>
<organism evidence="3 4">
    <name type="scientific">Streptomyces akebiae</name>
    <dbReference type="NCBI Taxonomy" id="2865673"/>
    <lineage>
        <taxon>Bacteria</taxon>
        <taxon>Bacillati</taxon>
        <taxon>Actinomycetota</taxon>
        <taxon>Actinomycetes</taxon>
        <taxon>Kitasatosporales</taxon>
        <taxon>Streptomycetaceae</taxon>
        <taxon>Streptomyces</taxon>
    </lineage>
</organism>
<protein>
    <submittedName>
        <fullName evidence="3">Lytic transglycosylase domain-containing protein</fullName>
    </submittedName>
</protein>
<proteinExistence type="predicted"/>
<gene>
    <name evidence="3" type="ORF">K1J60_25370</name>
</gene>
<dbReference type="InterPro" id="IPR043426">
    <property type="entry name" value="MltB-like"/>
</dbReference>
<dbReference type="Pfam" id="PF13406">
    <property type="entry name" value="SLT_2"/>
    <property type="match status" value="1"/>
</dbReference>
<evidence type="ECO:0000313" key="3">
    <source>
        <dbReference type="EMBL" id="QYX83195.1"/>
    </source>
</evidence>
<dbReference type="InterPro" id="IPR023346">
    <property type="entry name" value="Lysozyme-like_dom_sf"/>
</dbReference>
<dbReference type="PANTHER" id="PTHR30163">
    <property type="entry name" value="MEMBRANE-BOUND LYTIC MUREIN TRANSGLYCOSYLASE B"/>
    <property type="match status" value="1"/>
</dbReference>
<reference evidence="3 4" key="1">
    <citation type="submission" date="2021-08" db="EMBL/GenBank/DDBJ databases">
        <authorList>
            <person name="Ping M."/>
        </authorList>
    </citation>
    <scope>NUCLEOTIDE SEQUENCE [LARGE SCALE GENOMIC DNA]</scope>
    <source>
        <strain evidence="3 4">MG28</strain>
    </source>
</reference>
<accession>A0ABX8Y4Z6</accession>
<dbReference type="PANTHER" id="PTHR30163:SF8">
    <property type="entry name" value="LYTIC MUREIN TRANSGLYCOSYLASE"/>
    <property type="match status" value="1"/>
</dbReference>
<dbReference type="Gene3D" id="1.10.530.10">
    <property type="match status" value="1"/>
</dbReference>
<feature type="domain" description="Transglycosylase SLT" evidence="2">
    <location>
        <begin position="216"/>
        <end position="256"/>
    </location>
</feature>
<feature type="compositionally biased region" description="Low complexity" evidence="1">
    <location>
        <begin position="326"/>
        <end position="345"/>
    </location>
</feature>
<evidence type="ECO:0000313" key="4">
    <source>
        <dbReference type="Proteomes" id="UP000827138"/>
    </source>
</evidence>
<dbReference type="Proteomes" id="UP000827138">
    <property type="component" value="Chromosome"/>
</dbReference>
<feature type="region of interest" description="Disordered" evidence="1">
    <location>
        <begin position="1"/>
        <end position="34"/>
    </location>
</feature>
<feature type="region of interest" description="Disordered" evidence="1">
    <location>
        <begin position="64"/>
        <end position="128"/>
    </location>
</feature>
<name>A0ABX8Y4Z6_9ACTN</name>
<evidence type="ECO:0000256" key="1">
    <source>
        <dbReference type="SAM" id="MobiDB-lite"/>
    </source>
</evidence>
<dbReference type="SUPFAM" id="SSF53955">
    <property type="entry name" value="Lysozyme-like"/>
    <property type="match status" value="1"/>
</dbReference>
<feature type="region of interest" description="Disordered" evidence="1">
    <location>
        <begin position="300"/>
        <end position="386"/>
    </location>
</feature>
<sequence length="437" mass="44398">MRNEQVSTCSCRSVTRPDAPGSADGSARSSTGGVLATAARFGRRLRKGTATAALTAAAVAALTASQAPGLTDSGRQRTDIPAADTDTDTDSDVTGDSPYYTDLPPLDSPAQMPSTGDDDGDANTGEPEAGIPVTVLHAYQKAQAALAESKPGCDLTWQLLAAIGKVESGQARGGRVDANGTTLSPILGPVLNGNGFAKITDTDGGAYDGDTVHDRAVGPMQFIPSTWASWGSDGNGDGKKDPNNIYDAALAAGRYLCAGDRDLSVTPQLHAAILSYNHSQAYLNTVLKWLEYYRKGTYAVPDGTGVLPTGRSDDSDGPNPSPSPSTPGTSEPSTPNPGTTKPGNTQPDGGGSTSPGPNDPGTEPGSPAPSPAPTRPVARLEIADTGELTATAGDAFGEGVAVRAETPSDTGVPKVTVRLPIVGNTDTALTGGESVRQ</sequence>
<evidence type="ECO:0000259" key="2">
    <source>
        <dbReference type="Pfam" id="PF13406"/>
    </source>
</evidence>
<dbReference type="CDD" id="cd13399">
    <property type="entry name" value="Slt35-like"/>
    <property type="match status" value="1"/>
</dbReference>
<dbReference type="EMBL" id="CP080647">
    <property type="protein sequence ID" value="QYX83195.1"/>
    <property type="molecule type" value="Genomic_DNA"/>
</dbReference>